<name>A0A397VQD1_9GLOM</name>
<dbReference type="OrthoDB" id="10490072at2759"/>
<accession>A0A397VQD1</accession>
<keyword evidence="1" id="KW-0472">Membrane</keyword>
<gene>
    <name evidence="2" type="ORF">C2G38_2169795</name>
</gene>
<protein>
    <submittedName>
        <fullName evidence="2">Uncharacterized protein</fullName>
    </submittedName>
</protein>
<dbReference type="Proteomes" id="UP000266673">
    <property type="component" value="Unassembled WGS sequence"/>
</dbReference>
<dbReference type="EMBL" id="QKWP01000236">
    <property type="protein sequence ID" value="RIB23971.1"/>
    <property type="molecule type" value="Genomic_DNA"/>
</dbReference>
<keyword evidence="3" id="KW-1185">Reference proteome</keyword>
<comment type="caution">
    <text evidence="2">The sequence shown here is derived from an EMBL/GenBank/DDBJ whole genome shotgun (WGS) entry which is preliminary data.</text>
</comment>
<proteinExistence type="predicted"/>
<evidence type="ECO:0000313" key="2">
    <source>
        <dbReference type="EMBL" id="RIB23971.1"/>
    </source>
</evidence>
<reference evidence="2 3" key="1">
    <citation type="submission" date="2018-06" db="EMBL/GenBank/DDBJ databases">
        <title>Comparative genomics reveals the genomic features of Rhizophagus irregularis, R. cerebriforme, R. diaphanum and Gigaspora rosea, and their symbiotic lifestyle signature.</title>
        <authorList>
            <person name="Morin E."/>
            <person name="San Clemente H."/>
            <person name="Chen E.C.H."/>
            <person name="De La Providencia I."/>
            <person name="Hainaut M."/>
            <person name="Kuo A."/>
            <person name="Kohler A."/>
            <person name="Murat C."/>
            <person name="Tang N."/>
            <person name="Roy S."/>
            <person name="Loubradou J."/>
            <person name="Henrissat B."/>
            <person name="Grigoriev I.V."/>
            <person name="Corradi N."/>
            <person name="Roux C."/>
            <person name="Martin F.M."/>
        </authorList>
    </citation>
    <scope>NUCLEOTIDE SEQUENCE [LARGE SCALE GENOMIC DNA]</scope>
    <source>
        <strain evidence="2 3">DAOM 194757</strain>
    </source>
</reference>
<feature type="transmembrane region" description="Helical" evidence="1">
    <location>
        <begin position="52"/>
        <end position="69"/>
    </location>
</feature>
<feature type="transmembrane region" description="Helical" evidence="1">
    <location>
        <begin position="81"/>
        <end position="102"/>
    </location>
</feature>
<evidence type="ECO:0000313" key="3">
    <source>
        <dbReference type="Proteomes" id="UP000266673"/>
    </source>
</evidence>
<organism evidence="2 3">
    <name type="scientific">Gigaspora rosea</name>
    <dbReference type="NCBI Taxonomy" id="44941"/>
    <lineage>
        <taxon>Eukaryota</taxon>
        <taxon>Fungi</taxon>
        <taxon>Fungi incertae sedis</taxon>
        <taxon>Mucoromycota</taxon>
        <taxon>Glomeromycotina</taxon>
        <taxon>Glomeromycetes</taxon>
        <taxon>Diversisporales</taxon>
        <taxon>Gigasporaceae</taxon>
        <taxon>Gigaspora</taxon>
    </lineage>
</organism>
<keyword evidence="1" id="KW-0812">Transmembrane</keyword>
<evidence type="ECO:0000256" key="1">
    <source>
        <dbReference type="SAM" id="Phobius"/>
    </source>
</evidence>
<keyword evidence="1" id="KW-1133">Transmembrane helix</keyword>
<sequence>MPVAFTDVVKVEKDEDKKECNLRCQYVFAHAQAIHNINLKTIEYLEASMFVPWYWVLPPIVSYLMIQMIRPTKSQSKLNGFYFVNSLLGLLYIVGSLCLLIFKSENFKVLGSFISTIRCQRGNIKDDIPPFYDEERNAYKRKSDEPNVSNNATDP</sequence>
<dbReference type="AlphaFoldDB" id="A0A397VQD1"/>